<protein>
    <submittedName>
        <fullName evidence="1">Uncharacterized protein</fullName>
    </submittedName>
</protein>
<reference evidence="1 2" key="1">
    <citation type="submission" date="2021-06" db="EMBL/GenBank/DDBJ databases">
        <authorList>
            <person name="Sun Q."/>
            <person name="Li D."/>
        </authorList>
    </citation>
    <scope>NUCLEOTIDE SEQUENCE [LARGE SCALE GENOMIC DNA]</scope>
    <source>
        <strain evidence="1 2">MSJ-40</strain>
    </source>
</reference>
<evidence type="ECO:0000313" key="2">
    <source>
        <dbReference type="Proteomes" id="UP000749471"/>
    </source>
</evidence>
<keyword evidence="2" id="KW-1185">Reference proteome</keyword>
<accession>A0ABS6E9M2</accession>
<dbReference type="Proteomes" id="UP000749471">
    <property type="component" value="Unassembled WGS sequence"/>
</dbReference>
<comment type="caution">
    <text evidence="1">The sequence shown here is derived from an EMBL/GenBank/DDBJ whole genome shotgun (WGS) entry which is preliminary data.</text>
</comment>
<sequence>MNEVKLIEEIVLKESDYGDPELAIYLKTPVMNFKFVYRQRLTNALAIHMSNEFLKSLNTGLEIKFESFKQYNALLKSIANKLNVPYSFPISRI</sequence>
<dbReference type="RefSeq" id="WP_216521166.1">
    <property type="nucleotide sequence ID" value="NZ_JAHLPM010000015.1"/>
</dbReference>
<dbReference type="EMBL" id="JAHLPM010000015">
    <property type="protein sequence ID" value="MBU5439459.1"/>
    <property type="molecule type" value="Genomic_DNA"/>
</dbReference>
<evidence type="ECO:0000313" key="1">
    <source>
        <dbReference type="EMBL" id="MBU5439459.1"/>
    </source>
</evidence>
<organism evidence="1 2">
    <name type="scientific">Tissierella simiarum</name>
    <dbReference type="NCBI Taxonomy" id="2841534"/>
    <lineage>
        <taxon>Bacteria</taxon>
        <taxon>Bacillati</taxon>
        <taxon>Bacillota</taxon>
        <taxon>Tissierellia</taxon>
        <taxon>Tissierellales</taxon>
        <taxon>Tissierellaceae</taxon>
        <taxon>Tissierella</taxon>
    </lineage>
</organism>
<name>A0ABS6E9M2_9FIRM</name>
<proteinExistence type="predicted"/>
<gene>
    <name evidence="1" type="ORF">KQI42_15700</name>
</gene>